<evidence type="ECO:0000313" key="1">
    <source>
        <dbReference type="EMBL" id="KAJ1362185.1"/>
    </source>
</evidence>
<gene>
    <name evidence="1" type="ORF">KIN20_021623</name>
</gene>
<dbReference type="Proteomes" id="UP001196413">
    <property type="component" value="Unassembled WGS sequence"/>
</dbReference>
<comment type="caution">
    <text evidence="1">The sequence shown here is derived from an EMBL/GenBank/DDBJ whole genome shotgun (WGS) entry which is preliminary data.</text>
</comment>
<dbReference type="EMBL" id="JAHQIW010004390">
    <property type="protein sequence ID" value="KAJ1362185.1"/>
    <property type="molecule type" value="Genomic_DNA"/>
</dbReference>
<sequence length="82" mass="9512">MSVRIFCRSWLICGTKLNTRAEIAQWLIVRCTRKQGHEFYGAGRRSALLQLTSNEKRKRSSLLSQPLMTERMITKLLETSDP</sequence>
<protein>
    <submittedName>
        <fullName evidence="1">Uncharacterized protein</fullName>
    </submittedName>
</protein>
<name>A0AAD5QUB3_PARTN</name>
<dbReference type="AlphaFoldDB" id="A0AAD5QUB3"/>
<accession>A0AAD5QUB3</accession>
<organism evidence="1 2">
    <name type="scientific">Parelaphostrongylus tenuis</name>
    <name type="common">Meningeal worm</name>
    <dbReference type="NCBI Taxonomy" id="148309"/>
    <lineage>
        <taxon>Eukaryota</taxon>
        <taxon>Metazoa</taxon>
        <taxon>Ecdysozoa</taxon>
        <taxon>Nematoda</taxon>
        <taxon>Chromadorea</taxon>
        <taxon>Rhabditida</taxon>
        <taxon>Rhabditina</taxon>
        <taxon>Rhabditomorpha</taxon>
        <taxon>Strongyloidea</taxon>
        <taxon>Metastrongylidae</taxon>
        <taxon>Parelaphostrongylus</taxon>
    </lineage>
</organism>
<reference evidence="1" key="1">
    <citation type="submission" date="2021-06" db="EMBL/GenBank/DDBJ databases">
        <title>Parelaphostrongylus tenuis whole genome reference sequence.</title>
        <authorList>
            <person name="Garwood T.J."/>
            <person name="Larsen P.A."/>
            <person name="Fountain-Jones N.M."/>
            <person name="Garbe J.R."/>
            <person name="Macchietto M.G."/>
            <person name="Kania S.A."/>
            <person name="Gerhold R.W."/>
            <person name="Richards J.E."/>
            <person name="Wolf T.M."/>
        </authorList>
    </citation>
    <scope>NUCLEOTIDE SEQUENCE</scope>
    <source>
        <strain evidence="1">MNPRO001-30</strain>
        <tissue evidence="1">Meninges</tissue>
    </source>
</reference>
<proteinExistence type="predicted"/>
<evidence type="ECO:0000313" key="2">
    <source>
        <dbReference type="Proteomes" id="UP001196413"/>
    </source>
</evidence>
<keyword evidence="2" id="KW-1185">Reference proteome</keyword>